<gene>
    <name evidence="2" type="ORF">PMW86_07915</name>
</gene>
<feature type="domain" description="Glycosyl transferase family 28 C-terminal" evidence="1">
    <location>
        <begin position="1"/>
        <end position="146"/>
    </location>
</feature>
<evidence type="ECO:0000313" key="2">
    <source>
        <dbReference type="EMBL" id="MDB1839511.1"/>
    </source>
</evidence>
<dbReference type="SUPFAM" id="SSF53756">
    <property type="entry name" value="UDP-Glycosyltransferase/glycogen phosphorylase"/>
    <property type="match status" value="1"/>
</dbReference>
<protein>
    <submittedName>
        <fullName evidence="2">Glycosyltransferase</fullName>
    </submittedName>
</protein>
<dbReference type="InterPro" id="IPR048097">
    <property type="entry name" value="Cps14G-like"/>
</dbReference>
<dbReference type="Pfam" id="PF04101">
    <property type="entry name" value="Glyco_tran_28_C"/>
    <property type="match status" value="1"/>
</dbReference>
<comment type="caution">
    <text evidence="2">The sequence shown here is derived from an EMBL/GenBank/DDBJ whole genome shotgun (WGS) entry which is preliminary data.</text>
</comment>
<dbReference type="RefSeq" id="WP_195521408.1">
    <property type="nucleotide sequence ID" value="NZ_JADNPG010000028.1"/>
</dbReference>
<organism evidence="2 3">
    <name type="scientific">Collinsella aerofaciens</name>
    <dbReference type="NCBI Taxonomy" id="74426"/>
    <lineage>
        <taxon>Bacteria</taxon>
        <taxon>Bacillati</taxon>
        <taxon>Actinomycetota</taxon>
        <taxon>Coriobacteriia</taxon>
        <taxon>Coriobacteriales</taxon>
        <taxon>Coriobacteriaceae</taxon>
        <taxon>Collinsella</taxon>
    </lineage>
</organism>
<dbReference type="InterPro" id="IPR007235">
    <property type="entry name" value="Glyco_trans_28_C"/>
</dbReference>
<dbReference type="NCBIfam" id="NF041548">
    <property type="entry name" value="PssE"/>
    <property type="match status" value="1"/>
</dbReference>
<reference evidence="2" key="1">
    <citation type="submission" date="2023-01" db="EMBL/GenBank/DDBJ databases">
        <title>Human gut microbiome strain richness.</title>
        <authorList>
            <person name="Chen-Liaw A."/>
        </authorList>
    </citation>
    <scope>NUCLEOTIDE SEQUENCE</scope>
    <source>
        <strain evidence="2">D54st1_D6_D54t1_190329</strain>
    </source>
</reference>
<dbReference type="GO" id="GO:0016758">
    <property type="term" value="F:hexosyltransferase activity"/>
    <property type="evidence" value="ECO:0007669"/>
    <property type="project" value="InterPro"/>
</dbReference>
<accession>A0AAW6AM35</accession>
<dbReference type="EMBL" id="JAQLEC010000031">
    <property type="protein sequence ID" value="MDB1839511.1"/>
    <property type="molecule type" value="Genomic_DNA"/>
</dbReference>
<dbReference type="Gene3D" id="3.40.50.2000">
    <property type="entry name" value="Glycogen Phosphorylase B"/>
    <property type="match status" value="1"/>
</dbReference>
<sequence>MIFVTVGSQKFQFDRLVRAVDALVASGVAVDGAFAQTGVCTYIPEYLEHEAFLDRDSFRVHMDACDVVVTHGGTGAIIGAVKDNKKVIAVPRLAKYGEHVDDHQIEIVRQFGDMGLIEPCMDPADLPAAYARVLSKDYLPYKSNAARFCADLSDYIDGVGGVR</sequence>
<dbReference type="Proteomes" id="UP001212741">
    <property type="component" value="Unassembled WGS sequence"/>
</dbReference>
<name>A0AAW6AM35_9ACTN</name>
<dbReference type="AlphaFoldDB" id="A0AAW6AM35"/>
<proteinExistence type="predicted"/>
<evidence type="ECO:0000259" key="1">
    <source>
        <dbReference type="Pfam" id="PF04101"/>
    </source>
</evidence>
<evidence type="ECO:0000313" key="3">
    <source>
        <dbReference type="Proteomes" id="UP001212741"/>
    </source>
</evidence>